<organism evidence="2 3">
    <name type="scientific">Brevundimonas terrae</name>
    <dbReference type="NCBI Taxonomy" id="363631"/>
    <lineage>
        <taxon>Bacteria</taxon>
        <taxon>Pseudomonadati</taxon>
        <taxon>Pseudomonadota</taxon>
        <taxon>Alphaproteobacteria</taxon>
        <taxon>Caulobacterales</taxon>
        <taxon>Caulobacteraceae</taxon>
        <taxon>Brevundimonas</taxon>
    </lineage>
</organism>
<feature type="region of interest" description="Disordered" evidence="1">
    <location>
        <begin position="87"/>
        <end position="143"/>
    </location>
</feature>
<accession>A0ABN0Y1K5</accession>
<gene>
    <name evidence="2" type="ORF">GCM10009093_03340</name>
</gene>
<name>A0ABN0Y1K5_9CAUL</name>
<feature type="region of interest" description="Disordered" evidence="1">
    <location>
        <begin position="50"/>
        <end position="70"/>
    </location>
</feature>
<dbReference type="EMBL" id="BAAAEJ010000003">
    <property type="protein sequence ID" value="GAA0379677.1"/>
    <property type="molecule type" value="Genomic_DNA"/>
</dbReference>
<feature type="compositionally biased region" description="Basic and acidic residues" evidence="1">
    <location>
        <begin position="106"/>
        <end position="124"/>
    </location>
</feature>
<reference evidence="2 3" key="1">
    <citation type="journal article" date="2019" name="Int. J. Syst. Evol. Microbiol.">
        <title>The Global Catalogue of Microorganisms (GCM) 10K type strain sequencing project: providing services to taxonomists for standard genome sequencing and annotation.</title>
        <authorList>
            <consortium name="The Broad Institute Genomics Platform"/>
            <consortium name="The Broad Institute Genome Sequencing Center for Infectious Disease"/>
            <person name="Wu L."/>
            <person name="Ma J."/>
        </authorList>
    </citation>
    <scope>NUCLEOTIDE SEQUENCE [LARGE SCALE GENOMIC DNA]</scope>
    <source>
        <strain evidence="2 3">JCM 13476</strain>
    </source>
</reference>
<dbReference type="RefSeq" id="WP_167176055.1">
    <property type="nucleotide sequence ID" value="NZ_BAAAEJ010000003.1"/>
</dbReference>
<dbReference type="Proteomes" id="UP001500791">
    <property type="component" value="Unassembled WGS sequence"/>
</dbReference>
<evidence type="ECO:0000313" key="2">
    <source>
        <dbReference type="EMBL" id="GAA0379677.1"/>
    </source>
</evidence>
<protein>
    <recommendedName>
        <fullName evidence="4">50S ribosomal protein L29</fullName>
    </recommendedName>
</protein>
<evidence type="ECO:0000313" key="3">
    <source>
        <dbReference type="Proteomes" id="UP001500791"/>
    </source>
</evidence>
<proteinExistence type="predicted"/>
<comment type="caution">
    <text evidence="2">The sequence shown here is derived from an EMBL/GenBank/DDBJ whole genome shotgun (WGS) entry which is preliminary data.</text>
</comment>
<evidence type="ECO:0008006" key="4">
    <source>
        <dbReference type="Google" id="ProtNLM"/>
    </source>
</evidence>
<feature type="compositionally biased region" description="Basic and acidic residues" evidence="1">
    <location>
        <begin position="8"/>
        <end position="18"/>
    </location>
</feature>
<keyword evidence="3" id="KW-1185">Reference proteome</keyword>
<feature type="region of interest" description="Disordered" evidence="1">
    <location>
        <begin position="1"/>
        <end position="21"/>
    </location>
</feature>
<evidence type="ECO:0000256" key="1">
    <source>
        <dbReference type="SAM" id="MobiDB-lite"/>
    </source>
</evidence>
<sequence>MKAPAKTSLDENEKKLVDQSKTLEGFTHRELTELARQLRSRRERILRMIRGRKREARKQGALSPDTGAHDKKAELIAAIERVHAALDARTHANRGAGMPAAKPKAAPKDTAKKSADAKAGEKPAKKSAAAAAKKPAAKKSASK</sequence>